<evidence type="ECO:0000313" key="3">
    <source>
        <dbReference type="Proteomes" id="UP000789405"/>
    </source>
</evidence>
<accession>A0A9N9I1C0</accession>
<feature type="compositionally biased region" description="Basic and acidic residues" evidence="1">
    <location>
        <begin position="7"/>
        <end position="20"/>
    </location>
</feature>
<dbReference type="EMBL" id="CAJVPY010010165">
    <property type="protein sequence ID" value="CAG8716109.1"/>
    <property type="molecule type" value="Genomic_DNA"/>
</dbReference>
<sequence>MPSNNNTDEREAPTDTKASEEATGMMIKKGIAIVEAVKEKNKRMTIVEAELMKDKIVVILRRFDWSLGFNIKGEIK</sequence>
<feature type="region of interest" description="Disordered" evidence="1">
    <location>
        <begin position="1"/>
        <end position="23"/>
    </location>
</feature>
<reference evidence="2" key="1">
    <citation type="submission" date="2021-06" db="EMBL/GenBank/DDBJ databases">
        <authorList>
            <person name="Kallberg Y."/>
            <person name="Tangrot J."/>
            <person name="Rosling A."/>
        </authorList>
    </citation>
    <scope>NUCLEOTIDE SEQUENCE</scope>
    <source>
        <strain evidence="2">MA453B</strain>
    </source>
</reference>
<gene>
    <name evidence="2" type="ORF">DERYTH_LOCUS13951</name>
</gene>
<dbReference type="AlphaFoldDB" id="A0A9N9I1C0"/>
<dbReference type="Proteomes" id="UP000789405">
    <property type="component" value="Unassembled WGS sequence"/>
</dbReference>
<evidence type="ECO:0000256" key="1">
    <source>
        <dbReference type="SAM" id="MobiDB-lite"/>
    </source>
</evidence>
<organism evidence="2 3">
    <name type="scientific">Dentiscutata erythropus</name>
    <dbReference type="NCBI Taxonomy" id="1348616"/>
    <lineage>
        <taxon>Eukaryota</taxon>
        <taxon>Fungi</taxon>
        <taxon>Fungi incertae sedis</taxon>
        <taxon>Mucoromycota</taxon>
        <taxon>Glomeromycotina</taxon>
        <taxon>Glomeromycetes</taxon>
        <taxon>Diversisporales</taxon>
        <taxon>Gigasporaceae</taxon>
        <taxon>Dentiscutata</taxon>
    </lineage>
</organism>
<name>A0A9N9I1C0_9GLOM</name>
<evidence type="ECO:0000313" key="2">
    <source>
        <dbReference type="EMBL" id="CAG8716109.1"/>
    </source>
</evidence>
<keyword evidence="3" id="KW-1185">Reference proteome</keyword>
<proteinExistence type="predicted"/>
<protein>
    <submittedName>
        <fullName evidence="2">12623_t:CDS:1</fullName>
    </submittedName>
</protein>
<comment type="caution">
    <text evidence="2">The sequence shown here is derived from an EMBL/GenBank/DDBJ whole genome shotgun (WGS) entry which is preliminary data.</text>
</comment>